<evidence type="ECO:0000313" key="3">
    <source>
        <dbReference type="Proteomes" id="UP000059680"/>
    </source>
</evidence>
<dbReference type="PaxDb" id="39947-A0A0P0XLC5"/>
<dbReference type="InParanoid" id="A0A0P0XLC5"/>
<name>A0A0P0XLC5_ORYSJ</name>
<feature type="compositionally biased region" description="Polar residues" evidence="1">
    <location>
        <begin position="1"/>
        <end position="10"/>
    </location>
</feature>
<dbReference type="EMBL" id="AP014965">
    <property type="protein sequence ID" value="BAT07559.1"/>
    <property type="molecule type" value="Genomic_DNA"/>
</dbReference>
<reference evidence="2 3" key="3">
    <citation type="journal article" date="2013" name="Rice">
        <title>Improvement of the Oryza sativa Nipponbare reference genome using next generation sequence and optical map data.</title>
        <authorList>
            <person name="Kawahara Y."/>
            <person name="de la Bastide M."/>
            <person name="Hamilton J.P."/>
            <person name="Kanamori H."/>
            <person name="McCombie W.R."/>
            <person name="Ouyang S."/>
            <person name="Schwartz D.C."/>
            <person name="Tanaka T."/>
            <person name="Wu J."/>
            <person name="Zhou S."/>
            <person name="Childs K.L."/>
            <person name="Davidson R.M."/>
            <person name="Lin H."/>
            <person name="Quesada-Ocampo L."/>
            <person name="Vaillancourt B."/>
            <person name="Sakai H."/>
            <person name="Lee S.S."/>
            <person name="Kim J."/>
            <person name="Numa H."/>
            <person name="Itoh T."/>
            <person name="Buell C.R."/>
            <person name="Matsumoto T."/>
        </authorList>
    </citation>
    <scope>NUCLEOTIDE SEQUENCE [LARGE SCALE GENOMIC DNA]</scope>
    <source>
        <strain evidence="3">cv. Nipponbare</strain>
    </source>
</reference>
<feature type="compositionally biased region" description="Low complexity" evidence="1">
    <location>
        <begin position="43"/>
        <end position="56"/>
    </location>
</feature>
<evidence type="ECO:0000313" key="2">
    <source>
        <dbReference type="EMBL" id="BAT07559.1"/>
    </source>
</evidence>
<feature type="compositionally biased region" description="Pro residues" evidence="1">
    <location>
        <begin position="27"/>
        <end position="36"/>
    </location>
</feature>
<sequence>MQRATTSTTARVGDNFYHDDVEQVSSPSPPLPPSPQPHAHMNAFSPLASPPAAAEPCTAGEKVRIPNSTGELPLPLYSSSSQRLQDDPTLLSSPSMVASCCWIHHLRLPMPAHHPPSSLQRRWYRYLRRRPPESTAYHGSSRAHGNPSKP</sequence>
<organism evidence="2 3">
    <name type="scientific">Oryza sativa subsp. japonica</name>
    <name type="common">Rice</name>
    <dbReference type="NCBI Taxonomy" id="39947"/>
    <lineage>
        <taxon>Eukaryota</taxon>
        <taxon>Viridiplantae</taxon>
        <taxon>Streptophyta</taxon>
        <taxon>Embryophyta</taxon>
        <taxon>Tracheophyta</taxon>
        <taxon>Spermatophyta</taxon>
        <taxon>Magnoliopsida</taxon>
        <taxon>Liliopsida</taxon>
        <taxon>Poales</taxon>
        <taxon>Poaceae</taxon>
        <taxon>BOP clade</taxon>
        <taxon>Oryzoideae</taxon>
        <taxon>Oryzeae</taxon>
        <taxon>Oryzinae</taxon>
        <taxon>Oryza</taxon>
        <taxon>Oryza sativa</taxon>
    </lineage>
</organism>
<feature type="region of interest" description="Disordered" evidence="1">
    <location>
        <begin position="1"/>
        <end position="88"/>
    </location>
</feature>
<protein>
    <submittedName>
        <fullName evidence="2">Os09g0337601 protein</fullName>
    </submittedName>
</protein>
<accession>A0A0P0XLC5</accession>
<proteinExistence type="predicted"/>
<gene>
    <name evidence="2" type="ordered locus">Os09g0337601</name>
    <name evidence="2" type="ORF">OSNPB_090337601</name>
</gene>
<keyword evidence="3" id="KW-1185">Reference proteome</keyword>
<evidence type="ECO:0000256" key="1">
    <source>
        <dbReference type="SAM" id="MobiDB-lite"/>
    </source>
</evidence>
<dbReference type="AlphaFoldDB" id="A0A0P0XLC5"/>
<dbReference type="Proteomes" id="UP000059680">
    <property type="component" value="Chromosome 9"/>
</dbReference>
<reference evidence="3" key="1">
    <citation type="journal article" date="2005" name="Nature">
        <title>The map-based sequence of the rice genome.</title>
        <authorList>
            <consortium name="International rice genome sequencing project (IRGSP)"/>
            <person name="Matsumoto T."/>
            <person name="Wu J."/>
            <person name="Kanamori H."/>
            <person name="Katayose Y."/>
            <person name="Fujisawa M."/>
            <person name="Namiki N."/>
            <person name="Mizuno H."/>
            <person name="Yamamoto K."/>
            <person name="Antonio B.A."/>
            <person name="Baba T."/>
            <person name="Sakata K."/>
            <person name="Nagamura Y."/>
            <person name="Aoki H."/>
            <person name="Arikawa K."/>
            <person name="Arita K."/>
            <person name="Bito T."/>
            <person name="Chiden Y."/>
            <person name="Fujitsuka N."/>
            <person name="Fukunaka R."/>
            <person name="Hamada M."/>
            <person name="Harada C."/>
            <person name="Hayashi A."/>
            <person name="Hijishita S."/>
            <person name="Honda M."/>
            <person name="Hosokawa S."/>
            <person name="Ichikawa Y."/>
            <person name="Idonuma A."/>
            <person name="Iijima M."/>
            <person name="Ikeda M."/>
            <person name="Ikeno M."/>
            <person name="Ito K."/>
            <person name="Ito S."/>
            <person name="Ito T."/>
            <person name="Ito Y."/>
            <person name="Ito Y."/>
            <person name="Iwabuchi A."/>
            <person name="Kamiya K."/>
            <person name="Karasawa W."/>
            <person name="Kurita K."/>
            <person name="Katagiri S."/>
            <person name="Kikuta A."/>
            <person name="Kobayashi H."/>
            <person name="Kobayashi N."/>
            <person name="Machita K."/>
            <person name="Maehara T."/>
            <person name="Masukawa M."/>
            <person name="Mizubayashi T."/>
            <person name="Mukai Y."/>
            <person name="Nagasaki H."/>
            <person name="Nagata Y."/>
            <person name="Naito S."/>
            <person name="Nakashima M."/>
            <person name="Nakama Y."/>
            <person name="Nakamichi Y."/>
            <person name="Nakamura M."/>
            <person name="Meguro A."/>
            <person name="Negishi M."/>
            <person name="Ohta I."/>
            <person name="Ohta T."/>
            <person name="Okamoto M."/>
            <person name="Ono N."/>
            <person name="Saji S."/>
            <person name="Sakaguchi M."/>
            <person name="Sakai K."/>
            <person name="Shibata M."/>
            <person name="Shimokawa T."/>
            <person name="Song J."/>
            <person name="Takazaki Y."/>
            <person name="Terasawa K."/>
            <person name="Tsugane M."/>
            <person name="Tsuji K."/>
            <person name="Ueda S."/>
            <person name="Waki K."/>
            <person name="Yamagata H."/>
            <person name="Yamamoto M."/>
            <person name="Yamamoto S."/>
            <person name="Yamane H."/>
            <person name="Yoshiki S."/>
            <person name="Yoshihara R."/>
            <person name="Yukawa K."/>
            <person name="Zhong H."/>
            <person name="Yano M."/>
            <person name="Yuan Q."/>
            <person name="Ouyang S."/>
            <person name="Liu J."/>
            <person name="Jones K.M."/>
            <person name="Gansberger K."/>
            <person name="Moffat K."/>
            <person name="Hill J."/>
            <person name="Bera J."/>
            <person name="Fadrosh D."/>
            <person name="Jin S."/>
            <person name="Johri S."/>
            <person name="Kim M."/>
            <person name="Overton L."/>
            <person name="Reardon M."/>
            <person name="Tsitrin T."/>
            <person name="Vuong H."/>
            <person name="Weaver B."/>
            <person name="Ciecko A."/>
            <person name="Tallon L."/>
            <person name="Jackson J."/>
            <person name="Pai G."/>
            <person name="Aken S.V."/>
            <person name="Utterback T."/>
            <person name="Reidmuller S."/>
            <person name="Feldblyum T."/>
            <person name="Hsiao J."/>
            <person name="Zismann V."/>
            <person name="Iobst S."/>
            <person name="de Vazeille A.R."/>
            <person name="Buell C.R."/>
            <person name="Ying K."/>
            <person name="Li Y."/>
            <person name="Lu T."/>
            <person name="Huang Y."/>
            <person name="Zhao Q."/>
            <person name="Feng Q."/>
            <person name="Zhang L."/>
            <person name="Zhu J."/>
            <person name="Weng Q."/>
            <person name="Mu J."/>
            <person name="Lu Y."/>
            <person name="Fan D."/>
            <person name="Liu Y."/>
            <person name="Guan J."/>
            <person name="Zhang Y."/>
            <person name="Yu S."/>
            <person name="Liu X."/>
            <person name="Zhang Y."/>
            <person name="Hong G."/>
            <person name="Han B."/>
            <person name="Choisne N."/>
            <person name="Demange N."/>
            <person name="Orjeda G."/>
            <person name="Samain S."/>
            <person name="Cattolico L."/>
            <person name="Pelletier E."/>
            <person name="Couloux A."/>
            <person name="Segurens B."/>
            <person name="Wincker P."/>
            <person name="D'Hont A."/>
            <person name="Scarpelli C."/>
            <person name="Weissenbach J."/>
            <person name="Salanoubat M."/>
            <person name="Quetier F."/>
            <person name="Yu Y."/>
            <person name="Kim H.R."/>
            <person name="Rambo T."/>
            <person name="Currie J."/>
            <person name="Collura K."/>
            <person name="Luo M."/>
            <person name="Yang T."/>
            <person name="Ammiraju J.S.S."/>
            <person name="Engler F."/>
            <person name="Soderlund C."/>
            <person name="Wing R.A."/>
            <person name="Palmer L.E."/>
            <person name="de la Bastide M."/>
            <person name="Spiegel L."/>
            <person name="Nascimento L."/>
            <person name="Zutavern T."/>
            <person name="O'Shaughnessy A."/>
            <person name="Dike S."/>
            <person name="Dedhia N."/>
            <person name="Preston R."/>
            <person name="Balija V."/>
            <person name="McCombie W.R."/>
            <person name="Chow T."/>
            <person name="Chen H."/>
            <person name="Chung M."/>
            <person name="Chen C."/>
            <person name="Shaw J."/>
            <person name="Wu H."/>
            <person name="Hsiao K."/>
            <person name="Chao Y."/>
            <person name="Chu M."/>
            <person name="Cheng C."/>
            <person name="Hour A."/>
            <person name="Lee P."/>
            <person name="Lin S."/>
            <person name="Lin Y."/>
            <person name="Liou J."/>
            <person name="Liu S."/>
            <person name="Hsing Y."/>
            <person name="Raghuvanshi S."/>
            <person name="Mohanty A."/>
            <person name="Bharti A.K."/>
            <person name="Gaur A."/>
            <person name="Gupta V."/>
            <person name="Kumar D."/>
            <person name="Ravi V."/>
            <person name="Vij S."/>
            <person name="Kapur A."/>
            <person name="Khurana P."/>
            <person name="Khurana P."/>
            <person name="Khurana J.P."/>
            <person name="Tyagi A.K."/>
            <person name="Gaikwad K."/>
            <person name="Singh A."/>
            <person name="Dalal V."/>
            <person name="Srivastava S."/>
            <person name="Dixit A."/>
            <person name="Pal A.K."/>
            <person name="Ghazi I.A."/>
            <person name="Yadav M."/>
            <person name="Pandit A."/>
            <person name="Bhargava A."/>
            <person name="Sureshbabu K."/>
            <person name="Batra K."/>
            <person name="Sharma T.R."/>
            <person name="Mohapatra T."/>
            <person name="Singh N.K."/>
            <person name="Messing J."/>
            <person name="Nelson A.B."/>
            <person name="Fuks G."/>
            <person name="Kavchok S."/>
            <person name="Keizer G."/>
            <person name="Linton E."/>
            <person name="Llaca V."/>
            <person name="Song R."/>
            <person name="Tanyolac B."/>
            <person name="Young S."/>
            <person name="Ho-Il K."/>
            <person name="Hahn J.H."/>
            <person name="Sangsakoo G."/>
            <person name="Vanavichit A."/>
            <person name="de Mattos Luiz.A.T."/>
            <person name="Zimmer P.D."/>
            <person name="Malone G."/>
            <person name="Dellagostin O."/>
            <person name="de Oliveira A.C."/>
            <person name="Bevan M."/>
            <person name="Bancroft I."/>
            <person name="Minx P."/>
            <person name="Cordum H."/>
            <person name="Wilson R."/>
            <person name="Cheng Z."/>
            <person name="Jin W."/>
            <person name="Jiang J."/>
            <person name="Leong S.A."/>
            <person name="Iwama H."/>
            <person name="Gojobori T."/>
            <person name="Itoh T."/>
            <person name="Niimura Y."/>
            <person name="Fujii Y."/>
            <person name="Habara T."/>
            <person name="Sakai H."/>
            <person name="Sato Y."/>
            <person name="Wilson G."/>
            <person name="Kumar K."/>
            <person name="McCouch S."/>
            <person name="Juretic N."/>
            <person name="Hoen D."/>
            <person name="Wright S."/>
            <person name="Bruskiewich R."/>
            <person name="Bureau T."/>
            <person name="Miyao A."/>
            <person name="Hirochika H."/>
            <person name="Nishikawa T."/>
            <person name="Kadowaki K."/>
            <person name="Sugiura M."/>
            <person name="Burr B."/>
            <person name="Sasaki T."/>
        </authorList>
    </citation>
    <scope>NUCLEOTIDE SEQUENCE [LARGE SCALE GENOMIC DNA]</scope>
    <source>
        <strain evidence="3">cv. Nipponbare</strain>
    </source>
</reference>
<reference evidence="2 3" key="2">
    <citation type="journal article" date="2013" name="Plant Cell Physiol.">
        <title>Rice Annotation Project Database (RAP-DB): an integrative and interactive database for rice genomics.</title>
        <authorList>
            <person name="Sakai H."/>
            <person name="Lee S.S."/>
            <person name="Tanaka T."/>
            <person name="Numa H."/>
            <person name="Kim J."/>
            <person name="Kawahara Y."/>
            <person name="Wakimoto H."/>
            <person name="Yang C.C."/>
            <person name="Iwamoto M."/>
            <person name="Abe T."/>
            <person name="Yamada Y."/>
            <person name="Muto A."/>
            <person name="Inokuchi H."/>
            <person name="Ikemura T."/>
            <person name="Matsumoto T."/>
            <person name="Sasaki T."/>
            <person name="Itoh T."/>
        </authorList>
    </citation>
    <scope>NUCLEOTIDE SEQUENCE [LARGE SCALE GENOMIC DNA]</scope>
    <source>
        <strain evidence="3">cv. Nipponbare</strain>
    </source>
</reference>